<dbReference type="EMBL" id="JAINVV010000006">
    <property type="protein sequence ID" value="MBY8823439.1"/>
    <property type="molecule type" value="Genomic_DNA"/>
</dbReference>
<dbReference type="Gene3D" id="1.10.10.10">
    <property type="entry name" value="Winged helix-like DNA-binding domain superfamily/Winged helix DNA-binding domain"/>
    <property type="match status" value="1"/>
</dbReference>
<keyword evidence="3" id="KW-0804">Transcription</keyword>
<dbReference type="InterPro" id="IPR036388">
    <property type="entry name" value="WH-like_DNA-bd_sf"/>
</dbReference>
<evidence type="ECO:0000256" key="3">
    <source>
        <dbReference type="ARBA" id="ARBA00023163"/>
    </source>
</evidence>
<accession>A0ABS7PTX1</accession>
<dbReference type="InterPro" id="IPR019888">
    <property type="entry name" value="Tscrpt_reg_AsnC-like"/>
</dbReference>
<dbReference type="CDD" id="cd00090">
    <property type="entry name" value="HTH_ARSR"/>
    <property type="match status" value="1"/>
</dbReference>
<keyword evidence="1" id="KW-0805">Transcription regulation</keyword>
<organism evidence="5 6">
    <name type="scientific">Sphingomonas colocasiae</name>
    <dbReference type="NCBI Taxonomy" id="1848973"/>
    <lineage>
        <taxon>Bacteria</taxon>
        <taxon>Pseudomonadati</taxon>
        <taxon>Pseudomonadota</taxon>
        <taxon>Alphaproteobacteria</taxon>
        <taxon>Sphingomonadales</taxon>
        <taxon>Sphingomonadaceae</taxon>
        <taxon>Sphingomonas</taxon>
    </lineage>
</organism>
<feature type="domain" description="HTH asnC-type" evidence="4">
    <location>
        <begin position="6"/>
        <end position="67"/>
    </location>
</feature>
<gene>
    <name evidence="5" type="ORF">K7G82_14135</name>
</gene>
<dbReference type="InterPro" id="IPR036390">
    <property type="entry name" value="WH_DNA-bd_sf"/>
</dbReference>
<evidence type="ECO:0000313" key="5">
    <source>
        <dbReference type="EMBL" id="MBY8823439.1"/>
    </source>
</evidence>
<keyword evidence="6" id="KW-1185">Reference proteome</keyword>
<keyword evidence="2" id="KW-0238">DNA-binding</keyword>
<dbReference type="InterPro" id="IPR019887">
    <property type="entry name" value="Tscrpt_reg_AsnC/Lrp_C"/>
</dbReference>
<protein>
    <submittedName>
        <fullName evidence="5">Lrp/AsnC family transcriptional regulator</fullName>
    </submittedName>
</protein>
<evidence type="ECO:0000313" key="6">
    <source>
        <dbReference type="Proteomes" id="UP000706039"/>
    </source>
</evidence>
<dbReference type="SUPFAM" id="SSF46785">
    <property type="entry name" value="Winged helix' DNA-binding domain"/>
    <property type="match status" value="1"/>
</dbReference>
<reference evidence="5 6" key="1">
    <citation type="submission" date="2021-08" db="EMBL/GenBank/DDBJ databases">
        <authorList>
            <person name="Tuo L."/>
        </authorList>
    </citation>
    <scope>NUCLEOTIDE SEQUENCE [LARGE SCALE GENOMIC DNA]</scope>
    <source>
        <strain evidence="5 6">JCM 31229</strain>
    </source>
</reference>
<sequence length="156" mass="17252">MTRNIIDSVDRKILTALQRDASIPATALAEVAGLTSTGCWRRIKRLEEIGVIAARVTLLSPQALGLGLTGYVMIRTRDHGDAWLRRFLDTVGAFPEVVEIHRTTGDLDYLLKIVARDLAAYNEIYRTISQLPDVTDVSAAFSMEAIKSTTELPLPR</sequence>
<dbReference type="PANTHER" id="PTHR30154:SF17">
    <property type="entry name" value="DNA-BINDING TRANSCRIPTIONAL ACTIVATOR DECR"/>
    <property type="match status" value="1"/>
</dbReference>
<dbReference type="Pfam" id="PF13404">
    <property type="entry name" value="HTH_AsnC-type"/>
    <property type="match status" value="1"/>
</dbReference>
<dbReference type="SUPFAM" id="SSF54909">
    <property type="entry name" value="Dimeric alpha+beta barrel"/>
    <property type="match status" value="1"/>
</dbReference>
<dbReference type="InterPro" id="IPR000485">
    <property type="entry name" value="AsnC-type_HTH_dom"/>
</dbReference>
<dbReference type="Proteomes" id="UP000706039">
    <property type="component" value="Unassembled WGS sequence"/>
</dbReference>
<dbReference type="PROSITE" id="PS50956">
    <property type="entry name" value="HTH_ASNC_2"/>
    <property type="match status" value="1"/>
</dbReference>
<proteinExistence type="predicted"/>
<dbReference type="Pfam" id="PF01037">
    <property type="entry name" value="AsnC_trans_reg"/>
    <property type="match status" value="1"/>
</dbReference>
<evidence type="ECO:0000256" key="2">
    <source>
        <dbReference type="ARBA" id="ARBA00023125"/>
    </source>
</evidence>
<dbReference type="SMART" id="SM00344">
    <property type="entry name" value="HTH_ASNC"/>
    <property type="match status" value="1"/>
</dbReference>
<evidence type="ECO:0000256" key="1">
    <source>
        <dbReference type="ARBA" id="ARBA00023015"/>
    </source>
</evidence>
<name>A0ABS7PTX1_9SPHN</name>
<dbReference type="Gene3D" id="3.30.70.920">
    <property type="match status" value="1"/>
</dbReference>
<dbReference type="InterPro" id="IPR011991">
    <property type="entry name" value="ArsR-like_HTH"/>
</dbReference>
<comment type="caution">
    <text evidence="5">The sequence shown here is derived from an EMBL/GenBank/DDBJ whole genome shotgun (WGS) entry which is preliminary data.</text>
</comment>
<dbReference type="InterPro" id="IPR011008">
    <property type="entry name" value="Dimeric_a/b-barrel"/>
</dbReference>
<dbReference type="PRINTS" id="PR00033">
    <property type="entry name" value="HTHASNC"/>
</dbReference>
<dbReference type="PANTHER" id="PTHR30154">
    <property type="entry name" value="LEUCINE-RESPONSIVE REGULATORY PROTEIN"/>
    <property type="match status" value="1"/>
</dbReference>
<dbReference type="RefSeq" id="WP_222990546.1">
    <property type="nucleotide sequence ID" value="NZ_JAINVV010000006.1"/>
</dbReference>
<evidence type="ECO:0000259" key="4">
    <source>
        <dbReference type="PROSITE" id="PS50956"/>
    </source>
</evidence>